<dbReference type="Proteomes" id="UP001597052">
    <property type="component" value="Unassembled WGS sequence"/>
</dbReference>
<accession>A0ABD6D589</accession>
<organism evidence="2 3">
    <name type="scientific">Halohasta litorea</name>
    <dbReference type="NCBI Taxonomy" id="869891"/>
    <lineage>
        <taxon>Archaea</taxon>
        <taxon>Methanobacteriati</taxon>
        <taxon>Methanobacteriota</taxon>
        <taxon>Stenosarchaea group</taxon>
        <taxon>Halobacteria</taxon>
        <taxon>Halobacteriales</taxon>
        <taxon>Haloferacaceae</taxon>
        <taxon>Halohasta</taxon>
    </lineage>
</organism>
<dbReference type="RefSeq" id="WP_256395089.1">
    <property type="nucleotide sequence ID" value="NZ_JANHDJ010000001.1"/>
</dbReference>
<dbReference type="EMBL" id="JBHUDM010000001">
    <property type="protein sequence ID" value="MFD1641389.1"/>
    <property type="molecule type" value="Genomic_DNA"/>
</dbReference>
<keyword evidence="1" id="KW-1133">Transmembrane helix</keyword>
<evidence type="ECO:0000313" key="2">
    <source>
        <dbReference type="EMBL" id="MFD1641389.1"/>
    </source>
</evidence>
<proteinExistence type="predicted"/>
<name>A0ABD6D589_9EURY</name>
<keyword evidence="1" id="KW-0812">Transmembrane</keyword>
<comment type="caution">
    <text evidence="2">The sequence shown here is derived from an EMBL/GenBank/DDBJ whole genome shotgun (WGS) entry which is preliminary data.</text>
</comment>
<reference evidence="2 3" key="1">
    <citation type="journal article" date="2019" name="Int. J. Syst. Evol. Microbiol.">
        <title>The Global Catalogue of Microorganisms (GCM) 10K type strain sequencing project: providing services to taxonomists for standard genome sequencing and annotation.</title>
        <authorList>
            <consortium name="The Broad Institute Genomics Platform"/>
            <consortium name="The Broad Institute Genome Sequencing Center for Infectious Disease"/>
            <person name="Wu L."/>
            <person name="Ma J."/>
        </authorList>
    </citation>
    <scope>NUCLEOTIDE SEQUENCE [LARGE SCALE GENOMIC DNA]</scope>
    <source>
        <strain evidence="2 3">CGMCC 1.10593</strain>
    </source>
</reference>
<dbReference type="AlphaFoldDB" id="A0ABD6D589"/>
<keyword evidence="3" id="KW-1185">Reference proteome</keyword>
<evidence type="ECO:0000256" key="1">
    <source>
        <dbReference type="SAM" id="Phobius"/>
    </source>
</evidence>
<feature type="transmembrane region" description="Helical" evidence="1">
    <location>
        <begin position="22"/>
        <end position="43"/>
    </location>
</feature>
<keyword evidence="1" id="KW-0472">Membrane</keyword>
<feature type="transmembrane region" description="Helical" evidence="1">
    <location>
        <begin position="49"/>
        <end position="68"/>
    </location>
</feature>
<dbReference type="Pfam" id="PF26047">
    <property type="entry name" value="DUF8015"/>
    <property type="match status" value="1"/>
</dbReference>
<dbReference type="InterPro" id="IPR058328">
    <property type="entry name" value="DUF8015"/>
</dbReference>
<protein>
    <submittedName>
        <fullName evidence="2">Uncharacterized protein</fullName>
    </submittedName>
</protein>
<sequence>MAQTQHTVDETRPERNCSEFDLLLVAIPLALLAGVGSVVLFPIPQFVGVTLGAAVAACLVGYSIYAIAQSAYMSAEETAGSHHTTAE</sequence>
<evidence type="ECO:0000313" key="3">
    <source>
        <dbReference type="Proteomes" id="UP001597052"/>
    </source>
</evidence>
<gene>
    <name evidence="2" type="ORF">ACFSBW_05805</name>
</gene>